<organism evidence="3 4">
    <name type="scientific">Autumnicola lenta</name>
    <dbReference type="NCBI Taxonomy" id="3075593"/>
    <lineage>
        <taxon>Bacteria</taxon>
        <taxon>Pseudomonadati</taxon>
        <taxon>Bacteroidota</taxon>
        <taxon>Flavobacteriia</taxon>
        <taxon>Flavobacteriales</taxon>
        <taxon>Flavobacteriaceae</taxon>
        <taxon>Autumnicola</taxon>
    </lineage>
</organism>
<evidence type="ECO:0000259" key="2">
    <source>
        <dbReference type="Pfam" id="PF03703"/>
    </source>
</evidence>
<gene>
    <name evidence="3" type="ORF">RM545_11725</name>
</gene>
<keyword evidence="4" id="KW-1185">Reference proteome</keyword>
<keyword evidence="1" id="KW-0472">Membrane</keyword>
<keyword evidence="1" id="KW-0812">Transmembrane</keyword>
<protein>
    <submittedName>
        <fullName evidence="3">PH domain-containing protein</fullName>
    </submittedName>
</protein>
<dbReference type="InterPro" id="IPR005182">
    <property type="entry name" value="YdbS-like_PH"/>
</dbReference>
<dbReference type="EMBL" id="JAVRHO010000015">
    <property type="protein sequence ID" value="MDT0647360.1"/>
    <property type="molecule type" value="Genomic_DNA"/>
</dbReference>
<dbReference type="RefSeq" id="WP_311495469.1">
    <property type="nucleotide sequence ID" value="NZ_JAVRHO010000015.1"/>
</dbReference>
<sequence length="181" mass="20516">MASVEPKNSFQNQRIAIDTLPRYQEVDLNGISRNLLFKNLIHISVLFVAIMLFCGYIYFYTAENFIISIVAVAAFLLFCFFFFNSWKMQKIYGYALRERDIIYRKGFLITDTTVISFNRIQHVSISRGVLDKLLGIATLNIFTAGGSGSDISIPGLEPQLAQNLKEALVIKISEDGFKSIH</sequence>
<proteinExistence type="predicted"/>
<feature type="transmembrane region" description="Helical" evidence="1">
    <location>
        <begin position="65"/>
        <end position="83"/>
    </location>
</feature>
<accession>A0ABU3CLY9</accession>
<evidence type="ECO:0000313" key="3">
    <source>
        <dbReference type="EMBL" id="MDT0647360.1"/>
    </source>
</evidence>
<evidence type="ECO:0000313" key="4">
    <source>
        <dbReference type="Proteomes" id="UP001245285"/>
    </source>
</evidence>
<comment type="caution">
    <text evidence="3">The sequence shown here is derived from an EMBL/GenBank/DDBJ whole genome shotgun (WGS) entry which is preliminary data.</text>
</comment>
<dbReference type="Pfam" id="PF03703">
    <property type="entry name" value="bPH_2"/>
    <property type="match status" value="1"/>
</dbReference>
<dbReference type="PANTHER" id="PTHR34473:SF3">
    <property type="entry name" value="TRANSMEMBRANE PROTEIN-RELATED"/>
    <property type="match status" value="1"/>
</dbReference>
<feature type="transmembrane region" description="Helical" evidence="1">
    <location>
        <begin position="40"/>
        <end position="59"/>
    </location>
</feature>
<name>A0ABU3CLY9_9FLAO</name>
<dbReference type="PANTHER" id="PTHR34473">
    <property type="entry name" value="UPF0699 TRANSMEMBRANE PROTEIN YDBS"/>
    <property type="match status" value="1"/>
</dbReference>
<dbReference type="Proteomes" id="UP001245285">
    <property type="component" value="Unassembled WGS sequence"/>
</dbReference>
<keyword evidence="1" id="KW-1133">Transmembrane helix</keyword>
<reference evidence="3 4" key="1">
    <citation type="submission" date="2023-09" db="EMBL/GenBank/DDBJ databases">
        <authorList>
            <person name="Rey-Velasco X."/>
        </authorList>
    </citation>
    <scope>NUCLEOTIDE SEQUENCE [LARGE SCALE GENOMIC DNA]</scope>
    <source>
        <strain evidence="3 4">F260</strain>
    </source>
</reference>
<feature type="domain" description="YdbS-like PH" evidence="2">
    <location>
        <begin position="92"/>
        <end position="166"/>
    </location>
</feature>
<evidence type="ECO:0000256" key="1">
    <source>
        <dbReference type="SAM" id="Phobius"/>
    </source>
</evidence>